<dbReference type="RefSeq" id="WP_092682688.1">
    <property type="nucleotide sequence ID" value="NZ_FODT01000003.1"/>
</dbReference>
<accession>A0A1H8QD05</accession>
<dbReference type="InterPro" id="IPR031807">
    <property type="entry name" value="HicB-like"/>
</dbReference>
<dbReference type="SUPFAM" id="SSF143100">
    <property type="entry name" value="TTHA1013/TTHA0281-like"/>
    <property type="match status" value="1"/>
</dbReference>
<organism evidence="2 3">
    <name type="scientific">Rhodopseudomonas pseudopalustris</name>
    <dbReference type="NCBI Taxonomy" id="1513892"/>
    <lineage>
        <taxon>Bacteria</taxon>
        <taxon>Pseudomonadati</taxon>
        <taxon>Pseudomonadota</taxon>
        <taxon>Alphaproteobacteria</taxon>
        <taxon>Hyphomicrobiales</taxon>
        <taxon>Nitrobacteraceae</taxon>
        <taxon>Rhodopseudomonas</taxon>
    </lineage>
</organism>
<gene>
    <name evidence="2" type="ORF">SAMN05444123_103157</name>
</gene>
<dbReference type="Pfam" id="PF15919">
    <property type="entry name" value="HicB_lk_antitox"/>
    <property type="match status" value="1"/>
</dbReference>
<dbReference type="Proteomes" id="UP000199615">
    <property type="component" value="Unassembled WGS sequence"/>
</dbReference>
<keyword evidence="3" id="KW-1185">Reference proteome</keyword>
<dbReference type="EMBL" id="FODT01000003">
    <property type="protein sequence ID" value="SEO51888.1"/>
    <property type="molecule type" value="Genomic_DNA"/>
</dbReference>
<dbReference type="Gene3D" id="3.30.160.250">
    <property type="match status" value="1"/>
</dbReference>
<dbReference type="InterPro" id="IPR035069">
    <property type="entry name" value="TTHA1013/TTHA0281-like"/>
</dbReference>
<dbReference type="PANTHER" id="PTHR34504:SF2">
    <property type="entry name" value="UPF0150 PROTEIN SSL0259"/>
    <property type="match status" value="1"/>
</dbReference>
<dbReference type="OrthoDB" id="9807959at2"/>
<sequence>MTHYIALIHKDRDGSYGVSFPDIPGVVTAGDSIEEAMQEAAEVLIFAAEDWTNPDGSTVFNPPRTIDELGKDPAFVESSKDAIVALIEYPARAHAVE</sequence>
<protein>
    <submittedName>
        <fullName evidence="2">HicB_like antitoxin of toxin-antitoxin system</fullName>
    </submittedName>
</protein>
<reference evidence="3" key="1">
    <citation type="submission" date="2016-10" db="EMBL/GenBank/DDBJ databases">
        <authorList>
            <person name="Varghese N."/>
            <person name="Submissions S."/>
        </authorList>
    </citation>
    <scope>NUCLEOTIDE SEQUENCE [LARGE SCALE GENOMIC DNA]</scope>
    <source>
        <strain evidence="3">DSM 123</strain>
    </source>
</reference>
<evidence type="ECO:0000313" key="2">
    <source>
        <dbReference type="EMBL" id="SEO51888.1"/>
    </source>
</evidence>
<dbReference type="AlphaFoldDB" id="A0A1H8QD05"/>
<name>A0A1H8QD05_9BRAD</name>
<evidence type="ECO:0000313" key="3">
    <source>
        <dbReference type="Proteomes" id="UP000199615"/>
    </source>
</evidence>
<proteinExistence type="predicted"/>
<dbReference type="InterPro" id="IPR051404">
    <property type="entry name" value="TA_system_antitoxin"/>
</dbReference>
<dbReference type="PANTHER" id="PTHR34504">
    <property type="entry name" value="ANTITOXIN HICB"/>
    <property type="match status" value="1"/>
</dbReference>
<feature type="domain" description="HicB-like antitoxin of toxin-antitoxin system" evidence="1">
    <location>
        <begin position="4"/>
        <end position="87"/>
    </location>
</feature>
<evidence type="ECO:0000259" key="1">
    <source>
        <dbReference type="Pfam" id="PF15919"/>
    </source>
</evidence>